<comment type="caution">
    <text evidence="2">The sequence shown here is derived from an EMBL/GenBank/DDBJ whole genome shotgun (WGS) entry which is preliminary data.</text>
</comment>
<keyword evidence="3" id="KW-1185">Reference proteome</keyword>
<feature type="domain" description="KIB1-4 beta-propeller" evidence="1">
    <location>
        <begin position="39"/>
        <end position="136"/>
    </location>
</feature>
<accession>A0A5J9VJ31</accession>
<dbReference type="AlphaFoldDB" id="A0A5J9VJ31"/>
<dbReference type="Pfam" id="PF03478">
    <property type="entry name" value="Beta-prop_KIB1-4"/>
    <property type="match status" value="2"/>
</dbReference>
<feature type="non-terminal residue" evidence="2">
    <location>
        <position position="1"/>
    </location>
</feature>
<gene>
    <name evidence="2" type="ORF">EJB05_18175</name>
</gene>
<dbReference type="InterPro" id="IPR005174">
    <property type="entry name" value="KIB1-4_b-propeller"/>
</dbReference>
<dbReference type="Proteomes" id="UP000324897">
    <property type="component" value="Unassembled WGS sequence"/>
</dbReference>
<dbReference type="EMBL" id="RWGY01000009">
    <property type="protein sequence ID" value="TVU36249.1"/>
    <property type="molecule type" value="Genomic_DNA"/>
</dbReference>
<dbReference type="PANTHER" id="PTHR33127">
    <property type="entry name" value="TRANSMEMBRANE PROTEIN"/>
    <property type="match status" value="1"/>
</dbReference>
<feature type="domain" description="KIB1-4 beta-propeller" evidence="1">
    <location>
        <begin position="142"/>
        <end position="273"/>
    </location>
</feature>
<dbReference type="PANTHER" id="PTHR33127:SF50">
    <property type="entry name" value="OS01G0885800 PROTEIN"/>
    <property type="match status" value="1"/>
</dbReference>
<protein>
    <recommendedName>
        <fullName evidence="1">KIB1-4 beta-propeller domain-containing protein</fullName>
    </recommendedName>
</protein>
<evidence type="ECO:0000313" key="3">
    <source>
        <dbReference type="Proteomes" id="UP000324897"/>
    </source>
</evidence>
<sequence>MEESTAVVDASDSGRLPLGSVPLFVYDHGLGTNNRQTAFAIRDGSLHTGVVPELANSNGYHVTTHGWVLLVAPGPSPQTRLWDPRSGESVPLPAMDHKPPANWMCYLSDVPTAPSLIVLVLNMDKPNFLYLPRRGQSLVGARTRKLGVIDFSSTTRPELSYVGDYPRVEYPYESNRCMEFLVESQGEIFNVNVFCKGFDPARILKVEVYRLDMSGPTLTLRKVDDLGDRVFLLSYPNRQALCSASKYGLKGNRVYFNYNVTGDLDGGPICIYDLDDQSFDILWPCTGMTELMGKPFWMLPTDPQTWEDPEREIVEEETIFGRSWSYLEKLELQRCLVVCTQGALYFCMSSSDVSSRDVMATKCSCQMLYIVHFINTKLFCKRHTYHGRSDVRFLYNIEMCRFSLTA</sequence>
<evidence type="ECO:0000313" key="2">
    <source>
        <dbReference type="EMBL" id="TVU36249.1"/>
    </source>
</evidence>
<name>A0A5J9VJ31_9POAL</name>
<proteinExistence type="predicted"/>
<reference evidence="2 3" key="1">
    <citation type="journal article" date="2019" name="Sci. Rep.">
        <title>A high-quality genome of Eragrostis curvula grass provides insights into Poaceae evolution and supports new strategies to enhance forage quality.</title>
        <authorList>
            <person name="Carballo J."/>
            <person name="Santos B.A.C.M."/>
            <person name="Zappacosta D."/>
            <person name="Garbus I."/>
            <person name="Selva J.P."/>
            <person name="Gallo C.A."/>
            <person name="Diaz A."/>
            <person name="Albertini E."/>
            <person name="Caccamo M."/>
            <person name="Echenique V."/>
        </authorList>
    </citation>
    <scope>NUCLEOTIDE SEQUENCE [LARGE SCALE GENOMIC DNA]</scope>
    <source>
        <strain evidence="3">cv. Victoria</strain>
        <tissue evidence="2">Leaf</tissue>
    </source>
</reference>
<dbReference type="OrthoDB" id="676569at2759"/>
<evidence type="ECO:0000259" key="1">
    <source>
        <dbReference type="Pfam" id="PF03478"/>
    </source>
</evidence>
<organism evidence="2 3">
    <name type="scientific">Eragrostis curvula</name>
    <name type="common">weeping love grass</name>
    <dbReference type="NCBI Taxonomy" id="38414"/>
    <lineage>
        <taxon>Eukaryota</taxon>
        <taxon>Viridiplantae</taxon>
        <taxon>Streptophyta</taxon>
        <taxon>Embryophyta</taxon>
        <taxon>Tracheophyta</taxon>
        <taxon>Spermatophyta</taxon>
        <taxon>Magnoliopsida</taxon>
        <taxon>Liliopsida</taxon>
        <taxon>Poales</taxon>
        <taxon>Poaceae</taxon>
        <taxon>PACMAD clade</taxon>
        <taxon>Chloridoideae</taxon>
        <taxon>Eragrostideae</taxon>
        <taxon>Eragrostidinae</taxon>
        <taxon>Eragrostis</taxon>
    </lineage>
</organism>
<dbReference type="Gramene" id="TVU36249">
    <property type="protein sequence ID" value="TVU36249"/>
    <property type="gene ID" value="EJB05_18175"/>
</dbReference>